<evidence type="ECO:0000256" key="5">
    <source>
        <dbReference type="ARBA" id="ARBA00023136"/>
    </source>
</evidence>
<dbReference type="InterPro" id="IPR020948">
    <property type="entry name" value="P_starv_induced_PsiE-like"/>
</dbReference>
<sequence length="143" mass="16651">MNRLIKIMKRFLETFERIIALFLLLMLVIVVLLGTIELGYILFEQMQDTPHFLLLNIEEVLKIFDYFLLIIIGLELIEATKVYLEEEVIHVEIIFLVAMVAIARKVIILDITKYHPLVLFGISSIILALTIGFYFLIKTLKPK</sequence>
<name>A0ABT7AVT4_9CYAN</name>
<gene>
    <name evidence="7" type="ORF">PMG71_13130</name>
</gene>
<evidence type="ECO:0000256" key="2">
    <source>
        <dbReference type="ARBA" id="ARBA00022475"/>
    </source>
</evidence>
<comment type="subcellular location">
    <subcellularLocation>
        <location evidence="1">Cell membrane</location>
        <topology evidence="1">Multi-pass membrane protein</topology>
    </subcellularLocation>
</comment>
<dbReference type="Pfam" id="PF06146">
    <property type="entry name" value="PsiE"/>
    <property type="match status" value="1"/>
</dbReference>
<keyword evidence="5 6" id="KW-0472">Membrane</keyword>
<comment type="caution">
    <text evidence="7">The sequence shown here is derived from an EMBL/GenBank/DDBJ whole genome shotgun (WGS) entry which is preliminary data.</text>
</comment>
<keyword evidence="8" id="KW-1185">Reference proteome</keyword>
<dbReference type="RefSeq" id="WP_283754134.1">
    <property type="nucleotide sequence ID" value="NZ_JAQOSP010000087.1"/>
</dbReference>
<evidence type="ECO:0000313" key="7">
    <source>
        <dbReference type="EMBL" id="MDJ1170376.1"/>
    </source>
</evidence>
<dbReference type="EMBL" id="JAQOSP010000087">
    <property type="protein sequence ID" value="MDJ1170376.1"/>
    <property type="molecule type" value="Genomic_DNA"/>
</dbReference>
<keyword evidence="2" id="KW-1003">Cell membrane</keyword>
<keyword evidence="3 6" id="KW-0812">Transmembrane</keyword>
<keyword evidence="4 6" id="KW-1133">Transmembrane helix</keyword>
<evidence type="ECO:0000313" key="8">
    <source>
        <dbReference type="Proteomes" id="UP001235303"/>
    </source>
</evidence>
<evidence type="ECO:0000256" key="6">
    <source>
        <dbReference type="SAM" id="Phobius"/>
    </source>
</evidence>
<protein>
    <submittedName>
        <fullName evidence="7">Phosphate-starvation-inducible PsiE family protein</fullName>
    </submittedName>
</protein>
<accession>A0ABT7AVT4</accession>
<reference evidence="7 8" key="1">
    <citation type="submission" date="2023-01" db="EMBL/GenBank/DDBJ databases">
        <title>Novel diversity within Roseofilum (Cyanobacteria; Desertifilaceae) from marine benthic mats with descriptions of four novel species.</title>
        <authorList>
            <person name="Wang Y."/>
            <person name="Berthold D.E."/>
            <person name="Hu J."/>
            <person name="Lefler F.W."/>
            <person name="Laughinghouse H.D. IV."/>
        </authorList>
    </citation>
    <scope>NUCLEOTIDE SEQUENCE [LARGE SCALE GENOMIC DNA]</scope>
    <source>
        <strain evidence="7 8">BLCC-M154</strain>
    </source>
</reference>
<organism evidence="7 8">
    <name type="scientific">Roseofilum acuticapitatum BLCC-M154</name>
    <dbReference type="NCBI Taxonomy" id="3022444"/>
    <lineage>
        <taxon>Bacteria</taxon>
        <taxon>Bacillati</taxon>
        <taxon>Cyanobacteriota</taxon>
        <taxon>Cyanophyceae</taxon>
        <taxon>Desertifilales</taxon>
        <taxon>Desertifilaceae</taxon>
        <taxon>Roseofilum</taxon>
        <taxon>Roseofilum acuticapitatum</taxon>
    </lineage>
</organism>
<dbReference type="Proteomes" id="UP001235303">
    <property type="component" value="Unassembled WGS sequence"/>
</dbReference>
<evidence type="ECO:0000256" key="3">
    <source>
        <dbReference type="ARBA" id="ARBA00022692"/>
    </source>
</evidence>
<feature type="transmembrane region" description="Helical" evidence="6">
    <location>
        <begin position="117"/>
        <end position="137"/>
    </location>
</feature>
<proteinExistence type="predicted"/>
<feature type="transmembrane region" description="Helical" evidence="6">
    <location>
        <begin position="91"/>
        <end position="111"/>
    </location>
</feature>
<evidence type="ECO:0000256" key="4">
    <source>
        <dbReference type="ARBA" id="ARBA00022989"/>
    </source>
</evidence>
<feature type="transmembrane region" description="Helical" evidence="6">
    <location>
        <begin position="21"/>
        <end position="43"/>
    </location>
</feature>
<evidence type="ECO:0000256" key="1">
    <source>
        <dbReference type="ARBA" id="ARBA00004651"/>
    </source>
</evidence>